<gene>
    <name evidence="9" type="ORF">SPHA_22335</name>
</gene>
<dbReference type="InterPro" id="IPR011990">
    <property type="entry name" value="TPR-like_helical_dom_sf"/>
</dbReference>
<dbReference type="GO" id="GO:0007091">
    <property type="term" value="P:metaphase/anaphase transition of mitotic cell cycle"/>
    <property type="evidence" value="ECO:0007669"/>
    <property type="project" value="TreeGrafter"/>
</dbReference>
<evidence type="ECO:0000256" key="7">
    <source>
        <dbReference type="PROSITE-ProRule" id="PRU00339"/>
    </source>
</evidence>
<dbReference type="FunFam" id="1.25.40.10:FF:000051">
    <property type="entry name" value="Cell division cycle protein 27 isoform X3"/>
    <property type="match status" value="1"/>
</dbReference>
<dbReference type="Gene3D" id="1.25.40.10">
    <property type="entry name" value="Tetratricopeptide repeat domain"/>
    <property type="match status" value="4"/>
</dbReference>
<sequence length="839" mass="93861">MLVQEPVQAAIWDALNHYAVTDATFLAERLFSEVANEESLYLLATCYYRAGKPVQSYLLLQSRGCHTAQCKYLLAKCCLDTDRLSEAEELLVGNAVSKSKTFEEIEVEYGPVACHVFSLLGHLYSKTERFANASECYQKSLKLNPLLWSSFAKLCSLGEKVDATKIFQPPKVPLPQSTPVHTPNPFYQQLDGRLKQLQLQQQSPQIIPPTQDTISLMSESTPGGLCKFESPLPADKLAMTPDALSPPSSTDSSLHQGSQSVRASRGQYFSGGNRTNLGFPNLSPLTPSFGVFPLETPSPQEGVPYISQVTPVALSENLVSEAPRAPRGPKPVTRRSQNQNQNPSMPKPTVFSQSGNTNTRELATSNQQSGLQTNVTNVRRSQRLFGNSSSVKENNKSQSKSRFTSPKSGTRKSKSKLSKSQQELNEINKGENILDCKQSCGYEGPNYAQLAHMRQQSLAGILKLLQSMGRAFQALSQYECKHAIELLNELPPHQYQTGWVLCQVARAYFELNNYLQAEKVFAELRELEPYHMEGMDLYSTALWQLQREVELSALAQELTEMNKNAPEAWCATGNCFSLQKEHDTAIKFFQRAIQVDPNFAYAYTLLGHEYVFTEEFEKGLSSFRNSIRVDPRHYNAWYGVGMIYYKQEKFNLAELHFNKALMINPQSPALLCHVGVVQHALKKSEMALQTLDKAISIDPNNPLCKFHRASILFANDKHREALEELEELKQIVPKESLVYFLIGKVHKKLGNTHLALSNFSWAMDLDPKGINNQIKEGIDKRYVTDDDDSLVKMNDPVGLEDNGGEADSQEAGSQSNSSNISNIDHEDLQLQAMESDESL</sequence>
<feature type="compositionally biased region" description="Polar residues" evidence="8">
    <location>
        <begin position="334"/>
        <end position="406"/>
    </location>
</feature>
<keyword evidence="2" id="KW-0677">Repeat</keyword>
<dbReference type="InterPro" id="IPR019734">
    <property type="entry name" value="TPR_rpt"/>
</dbReference>
<reference evidence="9" key="1">
    <citation type="submission" date="2021-01" db="EMBL/GenBank/DDBJ databases">
        <authorList>
            <person name="Li R."/>
            <person name="Bekaert M."/>
        </authorList>
    </citation>
    <scope>NUCLEOTIDE SEQUENCE</scope>
    <source>
        <strain evidence="9">Farmed</strain>
    </source>
</reference>
<dbReference type="Pfam" id="PF13181">
    <property type="entry name" value="TPR_8"/>
    <property type="match status" value="3"/>
</dbReference>
<feature type="compositionally biased region" description="Polar residues" evidence="8">
    <location>
        <begin position="246"/>
        <end position="262"/>
    </location>
</feature>
<dbReference type="PANTHER" id="PTHR12558">
    <property type="entry name" value="CELL DIVISION CYCLE 16,23,27"/>
    <property type="match status" value="1"/>
</dbReference>
<dbReference type="GO" id="GO:0005680">
    <property type="term" value="C:anaphase-promoting complex"/>
    <property type="evidence" value="ECO:0007669"/>
    <property type="project" value="TreeGrafter"/>
</dbReference>
<name>A0A812BV63_ACAPH</name>
<dbReference type="EMBL" id="CAHIKZ030000824">
    <property type="protein sequence ID" value="CAE1240411.1"/>
    <property type="molecule type" value="Genomic_DNA"/>
</dbReference>
<dbReference type="Proteomes" id="UP000597762">
    <property type="component" value="Unassembled WGS sequence"/>
</dbReference>
<dbReference type="SMART" id="SM00028">
    <property type="entry name" value="TPR"/>
    <property type="match status" value="8"/>
</dbReference>
<feature type="repeat" description="TPR" evidence="7">
    <location>
        <begin position="600"/>
        <end position="633"/>
    </location>
</feature>
<comment type="subcellular location">
    <subcellularLocation>
        <location evidence="1">Nucleus</location>
    </subcellularLocation>
</comment>
<dbReference type="FunFam" id="1.25.40.10:FF:000018">
    <property type="entry name" value="Cell division cycle protein 27 homolog B"/>
    <property type="match status" value="1"/>
</dbReference>
<feature type="repeat" description="TPR" evidence="7">
    <location>
        <begin position="736"/>
        <end position="769"/>
    </location>
</feature>
<dbReference type="PANTHER" id="PTHR12558:SF13">
    <property type="entry name" value="CELL DIVISION CYCLE PROTEIN 27 HOMOLOG"/>
    <property type="match status" value="1"/>
</dbReference>
<evidence type="ECO:0000256" key="5">
    <source>
        <dbReference type="ARBA" id="ARBA00038210"/>
    </source>
</evidence>
<organism evidence="9 10">
    <name type="scientific">Acanthosepion pharaonis</name>
    <name type="common">Pharaoh cuttlefish</name>
    <name type="synonym">Sepia pharaonis</name>
    <dbReference type="NCBI Taxonomy" id="158019"/>
    <lineage>
        <taxon>Eukaryota</taxon>
        <taxon>Metazoa</taxon>
        <taxon>Spiralia</taxon>
        <taxon>Lophotrochozoa</taxon>
        <taxon>Mollusca</taxon>
        <taxon>Cephalopoda</taxon>
        <taxon>Coleoidea</taxon>
        <taxon>Decapodiformes</taxon>
        <taxon>Sepiida</taxon>
        <taxon>Sepiina</taxon>
        <taxon>Sepiidae</taxon>
        <taxon>Acanthosepion</taxon>
    </lineage>
</organism>
<dbReference type="GO" id="GO:0031145">
    <property type="term" value="P:anaphase-promoting complex-dependent catabolic process"/>
    <property type="evidence" value="ECO:0007669"/>
    <property type="project" value="TreeGrafter"/>
</dbReference>
<keyword evidence="10" id="KW-1185">Reference proteome</keyword>
<dbReference type="Pfam" id="PF00515">
    <property type="entry name" value="TPR_1"/>
    <property type="match status" value="2"/>
</dbReference>
<dbReference type="Pfam" id="PF12895">
    <property type="entry name" value="ANAPC3"/>
    <property type="match status" value="1"/>
</dbReference>
<feature type="region of interest" description="Disordered" evidence="8">
    <location>
        <begin position="225"/>
        <end position="281"/>
    </location>
</feature>
<feature type="repeat" description="TPR" evidence="7">
    <location>
        <begin position="668"/>
        <end position="701"/>
    </location>
</feature>
<evidence type="ECO:0000313" key="9">
    <source>
        <dbReference type="EMBL" id="CAE1240411.1"/>
    </source>
</evidence>
<accession>A0A812BV63</accession>
<feature type="compositionally biased region" description="Low complexity" evidence="8">
    <location>
        <begin position="813"/>
        <end position="822"/>
    </location>
</feature>
<feature type="repeat" description="TPR" evidence="7">
    <location>
        <begin position="634"/>
        <end position="667"/>
    </location>
</feature>
<dbReference type="PROSITE" id="PS50005">
    <property type="entry name" value="TPR"/>
    <property type="match status" value="7"/>
</dbReference>
<comment type="similarity">
    <text evidence="5">Belongs to the APC3/CDC27 family.</text>
</comment>
<evidence type="ECO:0000256" key="2">
    <source>
        <dbReference type="ARBA" id="ARBA00022737"/>
    </source>
</evidence>
<proteinExistence type="inferred from homology"/>
<feature type="region of interest" description="Disordered" evidence="8">
    <location>
        <begin position="789"/>
        <end position="839"/>
    </location>
</feature>
<dbReference type="SUPFAM" id="SSF48452">
    <property type="entry name" value="TPR-like"/>
    <property type="match status" value="2"/>
</dbReference>
<evidence type="ECO:0000256" key="1">
    <source>
        <dbReference type="ARBA" id="ARBA00004123"/>
    </source>
</evidence>
<dbReference type="OrthoDB" id="329563at2759"/>
<feature type="compositionally biased region" description="Polar residues" evidence="8">
    <location>
        <begin position="270"/>
        <end position="281"/>
    </location>
</feature>
<dbReference type="GO" id="GO:0005737">
    <property type="term" value="C:cytoplasm"/>
    <property type="evidence" value="ECO:0007669"/>
    <property type="project" value="TreeGrafter"/>
</dbReference>
<protein>
    <recommendedName>
        <fullName evidence="6">Cell division cycle protein 27 homolog</fullName>
    </recommendedName>
</protein>
<feature type="region of interest" description="Disordered" evidence="8">
    <location>
        <begin position="320"/>
        <end position="424"/>
    </location>
</feature>
<feature type="repeat" description="TPR" evidence="7">
    <location>
        <begin position="498"/>
        <end position="531"/>
    </location>
</feature>
<evidence type="ECO:0000256" key="4">
    <source>
        <dbReference type="ARBA" id="ARBA00023242"/>
    </source>
</evidence>
<feature type="repeat" description="TPR" evidence="7">
    <location>
        <begin position="114"/>
        <end position="147"/>
    </location>
</feature>
<comment type="caution">
    <text evidence="9">The sequence shown here is derived from an EMBL/GenBank/DDBJ whole genome shotgun (WGS) entry which is preliminary data.</text>
</comment>
<evidence type="ECO:0000313" key="10">
    <source>
        <dbReference type="Proteomes" id="UP000597762"/>
    </source>
</evidence>
<keyword evidence="4" id="KW-0539">Nucleus</keyword>
<evidence type="ECO:0000256" key="6">
    <source>
        <dbReference type="ARBA" id="ARBA00039307"/>
    </source>
</evidence>
<dbReference type="GO" id="GO:0016567">
    <property type="term" value="P:protein ubiquitination"/>
    <property type="evidence" value="ECO:0007669"/>
    <property type="project" value="TreeGrafter"/>
</dbReference>
<feature type="repeat" description="TPR" evidence="7">
    <location>
        <begin position="566"/>
        <end position="599"/>
    </location>
</feature>
<dbReference type="GO" id="GO:0051301">
    <property type="term" value="P:cell division"/>
    <property type="evidence" value="ECO:0007669"/>
    <property type="project" value="TreeGrafter"/>
</dbReference>
<evidence type="ECO:0000256" key="8">
    <source>
        <dbReference type="SAM" id="MobiDB-lite"/>
    </source>
</evidence>
<dbReference type="AlphaFoldDB" id="A0A812BV63"/>
<evidence type="ECO:0000256" key="3">
    <source>
        <dbReference type="ARBA" id="ARBA00022803"/>
    </source>
</evidence>
<keyword evidence="3 7" id="KW-0802">TPR repeat</keyword>